<reference evidence="3" key="1">
    <citation type="submission" date="2023-07" db="EMBL/GenBank/DDBJ databases">
        <title>Whole genome sequence analysis of rice epiphytic Sphingomonas sanguinis OsEp_Plm_15B2.</title>
        <authorList>
            <person name="Sahu K.P."/>
            <person name="Asharani P."/>
            <person name="Reddy B."/>
            <person name="Kumar A."/>
        </authorList>
    </citation>
    <scope>NUCLEOTIDE SEQUENCE [LARGE SCALE GENOMIC DNA]</scope>
    <source>
        <strain evidence="3">OsEp_Plm_15B2</strain>
    </source>
</reference>
<dbReference type="PANTHER" id="PTHR43685">
    <property type="entry name" value="GLYCOSYLTRANSFERASE"/>
    <property type="match status" value="1"/>
</dbReference>
<evidence type="ECO:0000259" key="1">
    <source>
        <dbReference type="Pfam" id="PF00535"/>
    </source>
</evidence>
<dbReference type="InterPro" id="IPR050834">
    <property type="entry name" value="Glycosyltransf_2"/>
</dbReference>
<evidence type="ECO:0000313" key="2">
    <source>
        <dbReference type="EMBL" id="MDZ7283012.1"/>
    </source>
</evidence>
<dbReference type="InterPro" id="IPR001173">
    <property type="entry name" value="Glyco_trans_2-like"/>
</dbReference>
<protein>
    <submittedName>
        <fullName evidence="2">Glycosyltransferase</fullName>
    </submittedName>
</protein>
<proteinExistence type="predicted"/>
<organism evidence="2 3">
    <name type="scientific">Sphingomonas sanguinis</name>
    <dbReference type="NCBI Taxonomy" id="33051"/>
    <lineage>
        <taxon>Bacteria</taxon>
        <taxon>Pseudomonadati</taxon>
        <taxon>Pseudomonadota</taxon>
        <taxon>Alphaproteobacteria</taxon>
        <taxon>Sphingomonadales</taxon>
        <taxon>Sphingomonadaceae</taxon>
        <taxon>Sphingomonas</taxon>
    </lineage>
</organism>
<dbReference type="PANTHER" id="PTHR43685:SF2">
    <property type="entry name" value="GLYCOSYLTRANSFERASE 2-LIKE DOMAIN-CONTAINING PROTEIN"/>
    <property type="match status" value="1"/>
</dbReference>
<comment type="caution">
    <text evidence="2">The sequence shown here is derived from an EMBL/GenBank/DDBJ whole genome shotgun (WGS) entry which is preliminary data.</text>
</comment>
<dbReference type="Proteomes" id="UP001292182">
    <property type="component" value="Unassembled WGS sequence"/>
</dbReference>
<dbReference type="InterPro" id="IPR029044">
    <property type="entry name" value="Nucleotide-diphossugar_trans"/>
</dbReference>
<accession>A0ABU5LSX8</accession>
<dbReference type="Pfam" id="PF00535">
    <property type="entry name" value="Glycos_transf_2"/>
    <property type="match status" value="1"/>
</dbReference>
<keyword evidence="3" id="KW-1185">Reference proteome</keyword>
<dbReference type="EMBL" id="JAOBTW010000014">
    <property type="protein sequence ID" value="MDZ7283012.1"/>
    <property type="molecule type" value="Genomic_DNA"/>
</dbReference>
<dbReference type="SUPFAM" id="SSF53448">
    <property type="entry name" value="Nucleotide-diphospho-sugar transferases"/>
    <property type="match status" value="1"/>
</dbReference>
<sequence>MRKLAICIPTYNRAIELRTLLASIIHDIGESPDVGARLEIVVSDNASTDETPAVILEFQGQFDRLTYTRHDHNLGPDRNFLAAVAHAQAEYCWLMGSDDMIEQGGIARLLKILDAHPDACGVSVARQARTSDLKDKLPENLLAAYTAMTSLHGAEKVFESIAHYFGYLSGQIVHKQTWDRVVATYPVADFYNAYVHVYVIAQMLRQRPEWLVVPDRLVGCRSDNDFFMYDGRFNRVRIDVVGYEQIAAAVFGIGSKTYRSMRDTIATRHVRYNIIGARLKGEWNPILQRKIAGLALRYYWRSPAFWLKTMPYILVPQIAYRHRGWVMSLVRRRNRYRTS</sequence>
<feature type="domain" description="Glycosyltransferase 2-like" evidence="1">
    <location>
        <begin position="6"/>
        <end position="135"/>
    </location>
</feature>
<name>A0ABU5LSX8_9SPHN</name>
<dbReference type="Gene3D" id="3.90.550.10">
    <property type="entry name" value="Spore Coat Polysaccharide Biosynthesis Protein SpsA, Chain A"/>
    <property type="match status" value="1"/>
</dbReference>
<gene>
    <name evidence="2" type="ORF">N4G62_13355</name>
</gene>
<dbReference type="CDD" id="cd00761">
    <property type="entry name" value="Glyco_tranf_GTA_type"/>
    <property type="match status" value="1"/>
</dbReference>
<evidence type="ECO:0000313" key="3">
    <source>
        <dbReference type="Proteomes" id="UP001292182"/>
    </source>
</evidence>
<dbReference type="RefSeq" id="WP_322539817.1">
    <property type="nucleotide sequence ID" value="NZ_JAOBTW010000014.1"/>
</dbReference>